<dbReference type="InterPro" id="IPR036770">
    <property type="entry name" value="Ankyrin_rpt-contain_sf"/>
</dbReference>
<gene>
    <name evidence="1" type="ORF">Q9L58_005909</name>
</gene>
<dbReference type="CDD" id="cd09917">
    <property type="entry name" value="F-box_SF"/>
    <property type="match status" value="1"/>
</dbReference>
<organism evidence="1 2">
    <name type="scientific">Discina gigas</name>
    <dbReference type="NCBI Taxonomy" id="1032678"/>
    <lineage>
        <taxon>Eukaryota</taxon>
        <taxon>Fungi</taxon>
        <taxon>Dikarya</taxon>
        <taxon>Ascomycota</taxon>
        <taxon>Pezizomycotina</taxon>
        <taxon>Pezizomycetes</taxon>
        <taxon>Pezizales</taxon>
        <taxon>Discinaceae</taxon>
        <taxon>Discina</taxon>
    </lineage>
</organism>
<dbReference type="EMBL" id="JBBBZM010000076">
    <property type="protein sequence ID" value="KAL0635184.1"/>
    <property type="molecule type" value="Genomic_DNA"/>
</dbReference>
<dbReference type="Proteomes" id="UP001447188">
    <property type="component" value="Unassembled WGS sequence"/>
</dbReference>
<evidence type="ECO:0000313" key="2">
    <source>
        <dbReference type="Proteomes" id="UP001447188"/>
    </source>
</evidence>
<reference evidence="1 2" key="1">
    <citation type="submission" date="2024-02" db="EMBL/GenBank/DDBJ databases">
        <title>Discinaceae phylogenomics.</title>
        <authorList>
            <person name="Dirks A.C."/>
            <person name="James T.Y."/>
        </authorList>
    </citation>
    <scope>NUCLEOTIDE SEQUENCE [LARGE SCALE GENOMIC DNA]</scope>
    <source>
        <strain evidence="1 2">ACD0624</strain>
    </source>
</reference>
<evidence type="ECO:0000313" key="1">
    <source>
        <dbReference type="EMBL" id="KAL0635184.1"/>
    </source>
</evidence>
<dbReference type="Gene3D" id="1.25.40.20">
    <property type="entry name" value="Ankyrin repeat-containing domain"/>
    <property type="match status" value="1"/>
</dbReference>
<name>A0ABR3GGW2_9PEZI</name>
<comment type="caution">
    <text evidence="1">The sequence shown here is derived from an EMBL/GenBank/DDBJ whole genome shotgun (WGS) entry which is preliminary data.</text>
</comment>
<dbReference type="SUPFAM" id="SSF48403">
    <property type="entry name" value="Ankyrin repeat"/>
    <property type="match status" value="1"/>
</dbReference>
<protein>
    <submittedName>
        <fullName evidence="1">Uncharacterized protein</fullName>
    </submittedName>
</protein>
<sequence>MEFQSLPNELLLRIAWFVPKCPNCHCRHNTPDLFALSRTNRHLHALLTPGLAEASSAMHMLLWAIWHNCVATATKAIANGADINFHLTEDHNVGRHTALVHHGTPLDIAVRNRLRPVAPEARQLALDIVTVLLDAGGIPGVRTLVSIIDAEDLDLLRLCIPHITDLNERTHPDGHTLLEVATTAGHDGAVAVLAAAGASMEGTGPPYRFSHYPIRPGVIVQVPMNGSSANIRVHLPGWDFSSEGSWDEWGPVCMLPGLRHGCRCPWCPRDVTGGYSVLRLTAPQIADDVQQVYVPGGSEEE</sequence>
<proteinExistence type="predicted"/>
<keyword evidence="2" id="KW-1185">Reference proteome</keyword>
<accession>A0ABR3GGW2</accession>